<feature type="transmembrane region" description="Helical" evidence="5">
    <location>
        <begin position="219"/>
        <end position="240"/>
    </location>
</feature>
<keyword evidence="8" id="KW-1185">Reference proteome</keyword>
<comment type="caution">
    <text evidence="7">The sequence shown here is derived from an EMBL/GenBank/DDBJ whole genome shotgun (WGS) entry which is preliminary data.</text>
</comment>
<keyword evidence="4 5" id="KW-0472">Membrane</keyword>
<dbReference type="Proteomes" id="UP000215059">
    <property type="component" value="Unassembled WGS sequence"/>
</dbReference>
<dbReference type="Pfam" id="PF01578">
    <property type="entry name" value="Cytochrom_C_asm"/>
    <property type="match status" value="1"/>
</dbReference>
<feature type="transmembrane region" description="Helical" evidence="5">
    <location>
        <begin position="99"/>
        <end position="117"/>
    </location>
</feature>
<evidence type="ECO:0000256" key="3">
    <source>
        <dbReference type="ARBA" id="ARBA00022989"/>
    </source>
</evidence>
<dbReference type="AlphaFoldDB" id="A0A235FAX8"/>
<gene>
    <name evidence="7" type="ORF">CGZ90_09380</name>
</gene>
<feature type="domain" description="Cytochrome c assembly protein" evidence="6">
    <location>
        <begin position="75"/>
        <end position="273"/>
    </location>
</feature>
<evidence type="ECO:0000256" key="5">
    <source>
        <dbReference type="SAM" id="Phobius"/>
    </source>
</evidence>
<feature type="transmembrane region" description="Helical" evidence="5">
    <location>
        <begin position="252"/>
        <end position="273"/>
    </location>
</feature>
<accession>A0A235FAX8</accession>
<dbReference type="EMBL" id="NOII01000002">
    <property type="protein sequence ID" value="OYD58087.1"/>
    <property type="molecule type" value="Genomic_DNA"/>
</dbReference>
<dbReference type="PANTHER" id="PTHR30071">
    <property type="entry name" value="HEME EXPORTER PROTEIN C"/>
    <property type="match status" value="1"/>
</dbReference>
<feature type="transmembrane region" description="Helical" evidence="5">
    <location>
        <begin position="75"/>
        <end position="92"/>
    </location>
</feature>
<dbReference type="GO" id="GO:0017004">
    <property type="term" value="P:cytochrome complex assembly"/>
    <property type="evidence" value="ECO:0007669"/>
    <property type="project" value="InterPro"/>
</dbReference>
<organism evidence="7 8">
    <name type="scientific">Fictibacillus aquaticus</name>
    <dbReference type="NCBI Taxonomy" id="2021314"/>
    <lineage>
        <taxon>Bacteria</taxon>
        <taxon>Bacillati</taxon>
        <taxon>Bacillota</taxon>
        <taxon>Bacilli</taxon>
        <taxon>Bacillales</taxon>
        <taxon>Fictibacillaceae</taxon>
        <taxon>Fictibacillus</taxon>
    </lineage>
</organism>
<evidence type="ECO:0000259" key="6">
    <source>
        <dbReference type="Pfam" id="PF01578"/>
    </source>
</evidence>
<evidence type="ECO:0000256" key="1">
    <source>
        <dbReference type="ARBA" id="ARBA00004141"/>
    </source>
</evidence>
<feature type="transmembrane region" description="Helical" evidence="5">
    <location>
        <begin position="190"/>
        <end position="213"/>
    </location>
</feature>
<dbReference type="InterPro" id="IPR045062">
    <property type="entry name" value="Cyt_c_biogenesis_CcsA/CcmC"/>
</dbReference>
<dbReference type="InterPro" id="IPR002541">
    <property type="entry name" value="Cyt_c_assembly"/>
</dbReference>
<comment type="subcellular location">
    <subcellularLocation>
        <location evidence="1">Membrane</location>
        <topology evidence="1">Multi-pass membrane protein</topology>
    </subcellularLocation>
</comment>
<keyword evidence="3 5" id="KW-1133">Transmembrane helix</keyword>
<name>A0A235FAX8_9BACL</name>
<feature type="transmembrane region" description="Helical" evidence="5">
    <location>
        <begin position="12"/>
        <end position="30"/>
    </location>
</feature>
<dbReference type="GO" id="GO:0020037">
    <property type="term" value="F:heme binding"/>
    <property type="evidence" value="ECO:0007669"/>
    <property type="project" value="InterPro"/>
</dbReference>
<evidence type="ECO:0000256" key="2">
    <source>
        <dbReference type="ARBA" id="ARBA00022692"/>
    </source>
</evidence>
<dbReference type="GO" id="GO:0005886">
    <property type="term" value="C:plasma membrane"/>
    <property type="evidence" value="ECO:0007669"/>
    <property type="project" value="TreeGrafter"/>
</dbReference>
<sequence length="281" mass="32947">MPGRWADKEMNLIYDFTIVLYALSIIGYFIDFLQNNRKANKFAFWLLSIVWVLQSVFFVMRIVEYNRFPILTPSEGLFFYAWILVTFSLIMNRFFRVDFFVFFTNLLGFMLLSIHLFAPSEQVSEVLSQQLVSELLIIHITMAFVSYGAFSLSFIFSVMYLIQHSMLKRKKWNKRLQRFGSLSQLDRLPFMLNMVGVPLLLLSLILGVIWAHLKVPDFSFFDAKVVSSFIVIAVYSTFLYQKTARGLQGKALAQWNAAAFLIVLINYFLSSAFTEFHFWYR</sequence>
<feature type="transmembrane region" description="Helical" evidence="5">
    <location>
        <begin position="42"/>
        <end position="63"/>
    </location>
</feature>
<evidence type="ECO:0000256" key="4">
    <source>
        <dbReference type="ARBA" id="ARBA00023136"/>
    </source>
</evidence>
<feature type="transmembrane region" description="Helical" evidence="5">
    <location>
        <begin position="137"/>
        <end position="162"/>
    </location>
</feature>
<evidence type="ECO:0000313" key="8">
    <source>
        <dbReference type="Proteomes" id="UP000215059"/>
    </source>
</evidence>
<proteinExistence type="predicted"/>
<dbReference type="PANTHER" id="PTHR30071:SF15">
    <property type="entry name" value="PROTEIN HEMX"/>
    <property type="match status" value="1"/>
</dbReference>
<protein>
    <submittedName>
        <fullName evidence="7">Cytochrome C assembly protein</fullName>
    </submittedName>
</protein>
<reference evidence="7 8" key="1">
    <citation type="submission" date="2017-07" db="EMBL/GenBank/DDBJ databases">
        <title>Fictibacillus sp. nov. GDSW-R2A3 Genome sequencing and assembly.</title>
        <authorList>
            <person name="Mayilraj S."/>
        </authorList>
    </citation>
    <scope>NUCLEOTIDE SEQUENCE [LARGE SCALE GENOMIC DNA]</scope>
    <source>
        <strain evidence="7 8">GDSW-R2A3</strain>
    </source>
</reference>
<dbReference type="OrthoDB" id="2417400at2"/>
<evidence type="ECO:0000313" key="7">
    <source>
        <dbReference type="EMBL" id="OYD58087.1"/>
    </source>
</evidence>
<keyword evidence="2 5" id="KW-0812">Transmembrane</keyword>